<dbReference type="Proteomes" id="UP000789706">
    <property type="component" value="Unassembled WGS sequence"/>
</dbReference>
<feature type="compositionally biased region" description="Basic residues" evidence="1">
    <location>
        <begin position="131"/>
        <end position="140"/>
    </location>
</feature>
<proteinExistence type="predicted"/>
<sequence length="265" mass="30666">MDNLIIELSDDSSDKEEIKDIEKQNRVESTEYNKDLIVTWSSSSRNSQSITNENNKSENDDNCGSENFVPAWEIESNSSNSQSQSVKRRRYNSLDEKSTCEKKTLFAKENHDAQNDKHHKNGNESVINKINNKKWTKKKNSQNTQSSDLIIEDEESEEIANHSNADLNIEIDCNVWTSNNWERDIAEIESIEKDSKHGLIVYLTWKSGHRSVEPINILNKYAPQKFDKIEDWVEKVNQKRDESIVISSRASPRNNFSNNNSRNII</sequence>
<organism evidence="2 3">
    <name type="scientific">Diversispora eburnea</name>
    <dbReference type="NCBI Taxonomy" id="1213867"/>
    <lineage>
        <taxon>Eukaryota</taxon>
        <taxon>Fungi</taxon>
        <taxon>Fungi incertae sedis</taxon>
        <taxon>Mucoromycota</taxon>
        <taxon>Glomeromycotina</taxon>
        <taxon>Glomeromycetes</taxon>
        <taxon>Diversisporales</taxon>
        <taxon>Diversisporaceae</taxon>
        <taxon>Diversispora</taxon>
    </lineage>
</organism>
<feature type="region of interest" description="Disordered" evidence="1">
    <location>
        <begin position="1"/>
        <end position="67"/>
    </location>
</feature>
<gene>
    <name evidence="2" type="ORF">DEBURN_LOCUS6496</name>
</gene>
<evidence type="ECO:0000256" key="1">
    <source>
        <dbReference type="SAM" id="MobiDB-lite"/>
    </source>
</evidence>
<keyword evidence="3" id="KW-1185">Reference proteome</keyword>
<feature type="compositionally biased region" description="Low complexity" evidence="1">
    <location>
        <begin position="76"/>
        <end position="85"/>
    </location>
</feature>
<protein>
    <submittedName>
        <fullName evidence="2">3528_t:CDS:1</fullName>
    </submittedName>
</protein>
<dbReference type="SUPFAM" id="SSF54160">
    <property type="entry name" value="Chromo domain-like"/>
    <property type="match status" value="1"/>
</dbReference>
<dbReference type="EMBL" id="CAJVPK010000674">
    <property type="protein sequence ID" value="CAG8538604.1"/>
    <property type="molecule type" value="Genomic_DNA"/>
</dbReference>
<evidence type="ECO:0000313" key="2">
    <source>
        <dbReference type="EMBL" id="CAG8538604.1"/>
    </source>
</evidence>
<feature type="compositionally biased region" description="Basic and acidic residues" evidence="1">
    <location>
        <begin position="15"/>
        <end position="34"/>
    </location>
</feature>
<feature type="compositionally biased region" description="Basic and acidic residues" evidence="1">
    <location>
        <begin position="106"/>
        <end position="116"/>
    </location>
</feature>
<comment type="caution">
    <text evidence="2">The sequence shown here is derived from an EMBL/GenBank/DDBJ whole genome shotgun (WGS) entry which is preliminary data.</text>
</comment>
<dbReference type="OrthoDB" id="433924at2759"/>
<dbReference type="Gene3D" id="2.40.50.40">
    <property type="match status" value="1"/>
</dbReference>
<dbReference type="InterPro" id="IPR016197">
    <property type="entry name" value="Chromo-like_dom_sf"/>
</dbReference>
<feature type="region of interest" description="Disordered" evidence="1">
    <location>
        <begin position="106"/>
        <end position="150"/>
    </location>
</feature>
<feature type="region of interest" description="Disordered" evidence="1">
    <location>
        <begin position="74"/>
        <end position="93"/>
    </location>
</feature>
<reference evidence="2" key="1">
    <citation type="submission" date="2021-06" db="EMBL/GenBank/DDBJ databases">
        <authorList>
            <person name="Kallberg Y."/>
            <person name="Tangrot J."/>
            <person name="Rosling A."/>
        </authorList>
    </citation>
    <scope>NUCLEOTIDE SEQUENCE</scope>
    <source>
        <strain evidence="2">AZ414A</strain>
    </source>
</reference>
<name>A0A9N9ASM9_9GLOM</name>
<accession>A0A9N9ASM9</accession>
<dbReference type="AlphaFoldDB" id="A0A9N9ASM9"/>
<evidence type="ECO:0000313" key="3">
    <source>
        <dbReference type="Proteomes" id="UP000789706"/>
    </source>
</evidence>